<gene>
    <name evidence="2" type="ORF">SAMN04487766_106186</name>
</gene>
<protein>
    <submittedName>
        <fullName evidence="2">Uncharacterized protein</fullName>
    </submittedName>
</protein>
<feature type="region of interest" description="Disordered" evidence="1">
    <location>
        <begin position="557"/>
        <end position="587"/>
    </location>
</feature>
<evidence type="ECO:0000256" key="1">
    <source>
        <dbReference type="SAM" id="MobiDB-lite"/>
    </source>
</evidence>
<evidence type="ECO:0000313" key="2">
    <source>
        <dbReference type="EMBL" id="SDM77031.1"/>
    </source>
</evidence>
<organism evidence="2 3">
    <name type="scientific">Actinomyces ruminicola</name>
    <dbReference type="NCBI Taxonomy" id="332524"/>
    <lineage>
        <taxon>Bacteria</taxon>
        <taxon>Bacillati</taxon>
        <taxon>Actinomycetota</taxon>
        <taxon>Actinomycetes</taxon>
        <taxon>Actinomycetales</taxon>
        <taxon>Actinomycetaceae</taxon>
        <taxon>Actinomyces</taxon>
    </lineage>
</organism>
<dbReference type="Proteomes" id="UP000199671">
    <property type="component" value="Unassembled WGS sequence"/>
</dbReference>
<accession>A0A1G9VYK8</accession>
<proteinExistence type="predicted"/>
<dbReference type="EMBL" id="FNHU01000006">
    <property type="protein sequence ID" value="SDM77031.1"/>
    <property type="molecule type" value="Genomic_DNA"/>
</dbReference>
<sequence>MILLRNPHGNLITPSQGDRGVDIQVESSPGTFDIYQVKRYPQRLTGSQKGKIARSWRTFLEQTAPQINISSWNLVLPCDPTHENLEWFKDLTAESGIKVNWIGRTQLDGWASDMPKLVEYFFGDGRTRAEELLERVLALVNNNQSINANSGSTMLDGLLSKVDAISVLLDEVDPFYRYDYEVHHGHIDENADAASFFGSGSHDAFTVCAQIDSDERYLVLHVIPRCRESAQLSPISMDMTLKADSGTAQYEALQNFVRYGVPPQNIDVDITNVVSPPGGLQPGHGTISLFDVPGNDTPLPPLELALTPSADEDTVAVNIERLTAGSGIKEGGWHLTLIDEARVFELIMLFAPSRKTSTFQFRRADLTGRIPSEVISSLQFLRRLSEGGCLDLRVRGDGKVLLSLESSDAEDVRAKSAYGVLVEYVGALAEVQKHVVAPIRIPSLEVLTGSDIDEIVRASRLLRGEQLTATWDHVGVVPRDADNFPASIGEEQVIINERGFYVSHQGQQYDTGRKLRVVYESAQLVTADRSQDDGQMHFVPGHSNRAVVVLLPEEGVAMEHTSAPGSEPQQPTEATGKERPQNQRPLA</sequence>
<reference evidence="2 3" key="1">
    <citation type="submission" date="2016-10" db="EMBL/GenBank/DDBJ databases">
        <authorList>
            <person name="de Groot N.N."/>
        </authorList>
    </citation>
    <scope>NUCLEOTIDE SEQUENCE [LARGE SCALE GENOMIC DNA]</scope>
    <source>
        <strain evidence="2 3">KPR-7B</strain>
    </source>
</reference>
<name>A0A1G9VYK8_9ACTO</name>
<dbReference type="AlphaFoldDB" id="A0A1G9VYK8"/>
<evidence type="ECO:0000313" key="3">
    <source>
        <dbReference type="Proteomes" id="UP000199671"/>
    </source>
</evidence>
<feature type="compositionally biased region" description="Polar residues" evidence="1">
    <location>
        <begin position="563"/>
        <end position="573"/>
    </location>
</feature>